<accession>A0A0D8ZRT1</accession>
<reference evidence="4 5" key="1">
    <citation type="submission" date="2015-02" db="EMBL/GenBank/DDBJ databases">
        <title>Draft genome of a novel marine cyanobacterium (Chroococcales) isolated from South Atlantic Ocean.</title>
        <authorList>
            <person name="Rigonato J."/>
            <person name="Alvarenga D.O."/>
            <person name="Branco L.H."/>
            <person name="Varani A.M."/>
            <person name="Brandini F.P."/>
            <person name="Fiore M.F."/>
        </authorList>
    </citation>
    <scope>NUCLEOTIDE SEQUENCE [LARGE SCALE GENOMIC DNA]</scope>
    <source>
        <strain evidence="4 5">CENA595</strain>
    </source>
</reference>
<dbReference type="PANTHER" id="PTHR30570:SF1">
    <property type="entry name" value="PHOSPHATE-BINDING PROTEIN PSTS"/>
    <property type="match status" value="1"/>
</dbReference>
<evidence type="ECO:0000256" key="1">
    <source>
        <dbReference type="ARBA" id="ARBA00022729"/>
    </source>
</evidence>
<keyword evidence="1" id="KW-0732">Signal</keyword>
<dbReference type="SUPFAM" id="SSF53850">
    <property type="entry name" value="Periplasmic binding protein-like II"/>
    <property type="match status" value="1"/>
</dbReference>
<keyword evidence="2" id="KW-0472">Membrane</keyword>
<keyword evidence="2" id="KW-1133">Transmembrane helix</keyword>
<protein>
    <submittedName>
        <fullName evidence="4">Phosphate ABC transporter substrate-binding protein</fullName>
    </submittedName>
</protein>
<dbReference type="RefSeq" id="WP_045056649.1">
    <property type="nucleotide sequence ID" value="NZ_CAWMDP010000028.1"/>
</dbReference>
<evidence type="ECO:0000259" key="3">
    <source>
        <dbReference type="Pfam" id="PF12849"/>
    </source>
</evidence>
<dbReference type="Pfam" id="PF12849">
    <property type="entry name" value="PBP_like_2"/>
    <property type="match status" value="1"/>
</dbReference>
<dbReference type="EMBL" id="JYON01000031">
    <property type="protein sequence ID" value="KJH69911.1"/>
    <property type="molecule type" value="Genomic_DNA"/>
</dbReference>
<dbReference type="Gene3D" id="3.40.190.10">
    <property type="entry name" value="Periplasmic binding protein-like II"/>
    <property type="match status" value="2"/>
</dbReference>
<name>A0A0D8ZRT1_9CYAN</name>
<gene>
    <name evidence="4" type="ORF">UH38_20970</name>
</gene>
<evidence type="ECO:0000313" key="4">
    <source>
        <dbReference type="EMBL" id="KJH69911.1"/>
    </source>
</evidence>
<dbReference type="InterPro" id="IPR024370">
    <property type="entry name" value="PBP_domain"/>
</dbReference>
<organism evidence="4 5">
    <name type="scientific">Aliterella atlantica CENA595</name>
    <dbReference type="NCBI Taxonomy" id="1618023"/>
    <lineage>
        <taxon>Bacteria</taxon>
        <taxon>Bacillati</taxon>
        <taxon>Cyanobacteriota</taxon>
        <taxon>Cyanophyceae</taxon>
        <taxon>Chroococcidiopsidales</taxon>
        <taxon>Aliterellaceae</taxon>
        <taxon>Aliterella</taxon>
    </lineage>
</organism>
<proteinExistence type="predicted"/>
<sequence length="354" mass="38984">MAISSNERVPLNKDVVLLIKGLVVGKILTLLVIGGVLWWLRPHLWRWSYNATPSNQTLTTAVESSFQTVTDVPIGTFNYGGSTAWVPIRVVVDSQIQSTRPELKLRYLNADNSAPSSSSGIQMLLDGKLDFAQSSRPLTQAEEATAQQRGLSLKQIPVAVDGIAVVVHPSLNISGLTVNQLQQIYESKITNWRQVGGPNLLITPFSEPQQDSYAVLFAARKDRQPSFGSNVKFISSPTEALRQVNRTLGGIYYASARAVVNQCSVKPIPIGHTSDRLIPPYSEPFVPFQQCPSQRNQINTAAFENGTYPLTRNLFVIIKPNQGREQQIGEAYANLLQTVQGQQAITQAGFAWLR</sequence>
<feature type="domain" description="PBP" evidence="3">
    <location>
        <begin position="101"/>
        <end position="334"/>
    </location>
</feature>
<dbReference type="Proteomes" id="UP000032452">
    <property type="component" value="Unassembled WGS sequence"/>
</dbReference>
<evidence type="ECO:0000256" key="2">
    <source>
        <dbReference type="SAM" id="Phobius"/>
    </source>
</evidence>
<feature type="transmembrane region" description="Helical" evidence="2">
    <location>
        <begin position="15"/>
        <end position="40"/>
    </location>
</feature>
<dbReference type="InterPro" id="IPR050811">
    <property type="entry name" value="Phosphate_ABC_transporter"/>
</dbReference>
<evidence type="ECO:0000313" key="5">
    <source>
        <dbReference type="Proteomes" id="UP000032452"/>
    </source>
</evidence>
<dbReference type="PANTHER" id="PTHR30570">
    <property type="entry name" value="PERIPLASMIC PHOSPHATE BINDING COMPONENT OF PHOSPHATE ABC TRANSPORTER"/>
    <property type="match status" value="1"/>
</dbReference>
<dbReference type="PATRIC" id="fig|1618023.3.peg.2480"/>
<comment type="caution">
    <text evidence="4">The sequence shown here is derived from an EMBL/GenBank/DDBJ whole genome shotgun (WGS) entry which is preliminary data.</text>
</comment>
<dbReference type="STRING" id="1618023.UH38_20970"/>
<dbReference type="OrthoDB" id="506979at2"/>
<dbReference type="AlphaFoldDB" id="A0A0D8ZRT1"/>
<keyword evidence="5" id="KW-1185">Reference proteome</keyword>
<keyword evidence="2" id="KW-0812">Transmembrane</keyword>